<proteinExistence type="predicted"/>
<dbReference type="AlphaFoldDB" id="M1PNL0"/>
<keyword evidence="1" id="KW-0472">Membrane</keyword>
<dbReference type="OrthoDB" id="5431479at2"/>
<name>M1PNL0_DESSD</name>
<evidence type="ECO:0000313" key="2">
    <source>
        <dbReference type="EMBL" id="AGF77991.1"/>
    </source>
</evidence>
<feature type="transmembrane region" description="Helical" evidence="1">
    <location>
        <begin position="75"/>
        <end position="96"/>
    </location>
</feature>
<dbReference type="Pfam" id="PF01944">
    <property type="entry name" value="SpoIIM"/>
    <property type="match status" value="1"/>
</dbReference>
<reference evidence="3" key="1">
    <citation type="journal article" date="2013" name="Stand. Genomic Sci.">
        <title>Complete genome sequence of Desulfocapsa sulfexigens, a marine deltaproteobacterium specialized in disproportionating inorganic sulfur compounds.</title>
        <authorList>
            <person name="Finster K.W."/>
            <person name="Kjeldsen K.U."/>
            <person name="Kube M."/>
            <person name="Reinhardt R."/>
            <person name="Mussmann M."/>
            <person name="Amann R."/>
            <person name="Schreiber L."/>
        </authorList>
    </citation>
    <scope>NUCLEOTIDE SEQUENCE [LARGE SCALE GENOMIC DNA]</scope>
    <source>
        <strain evidence="3">DSM 10523 / SB164P1</strain>
    </source>
</reference>
<dbReference type="Proteomes" id="UP000011721">
    <property type="component" value="Chromosome"/>
</dbReference>
<protein>
    <submittedName>
        <fullName evidence="2">Uncharacterized membrane protein</fullName>
    </submittedName>
</protein>
<dbReference type="HOGENOM" id="CLU_1076580_0_0_7"/>
<dbReference type="RefSeq" id="WP_015403682.1">
    <property type="nucleotide sequence ID" value="NC_020304.1"/>
</dbReference>
<gene>
    <name evidence="2" type="ordered locus">UWK_01431</name>
</gene>
<organism evidence="2 3">
    <name type="scientific">Desulfocapsa sulfexigens (strain DSM 10523 / SB164P1)</name>
    <dbReference type="NCBI Taxonomy" id="1167006"/>
    <lineage>
        <taxon>Bacteria</taxon>
        <taxon>Pseudomonadati</taxon>
        <taxon>Thermodesulfobacteriota</taxon>
        <taxon>Desulfobulbia</taxon>
        <taxon>Desulfobulbales</taxon>
        <taxon>Desulfocapsaceae</taxon>
        <taxon>Desulfocapsa</taxon>
    </lineage>
</organism>
<dbReference type="KEGG" id="dsf:UWK_01431"/>
<keyword evidence="3" id="KW-1185">Reference proteome</keyword>
<keyword evidence="1" id="KW-1133">Transmembrane helix</keyword>
<accession>M1PNL0</accession>
<feature type="transmembrane region" description="Helical" evidence="1">
    <location>
        <begin position="230"/>
        <end position="248"/>
    </location>
</feature>
<sequence>MFTKENKTHFHRAWIRLIFAYLSAFFLSFAVGSFLIQIMGMSPETLFEFSTKRVSYAFPVFQAGTELGVDLGLVLFFWNSLASIITISFLYTAPLFNPRDTLLFPQTIRKMLCGRRRMKLLCFLPGCLKFEEESLRRVYVWLMVPWLGMILLGMESGLTVSTSSYAFGSYGVGFLSLIPHGVVEIPTIALAGAVVFAVHLVIKKESVEKNSEEIFAFINSFKQEVPLRRIVLFVMSFLFVAGLVEGHITPKILDALVQ</sequence>
<feature type="transmembrane region" description="Helical" evidence="1">
    <location>
        <begin position="138"/>
        <end position="158"/>
    </location>
</feature>
<dbReference type="eggNOG" id="COG1300">
    <property type="taxonomic scope" value="Bacteria"/>
</dbReference>
<dbReference type="EMBL" id="CP003985">
    <property type="protein sequence ID" value="AGF77991.1"/>
    <property type="molecule type" value="Genomic_DNA"/>
</dbReference>
<dbReference type="InterPro" id="IPR002798">
    <property type="entry name" value="SpoIIM-like"/>
</dbReference>
<feature type="transmembrane region" description="Helical" evidence="1">
    <location>
        <begin position="178"/>
        <end position="202"/>
    </location>
</feature>
<keyword evidence="1" id="KW-0812">Transmembrane</keyword>
<evidence type="ECO:0000313" key="3">
    <source>
        <dbReference type="Proteomes" id="UP000011721"/>
    </source>
</evidence>
<feature type="transmembrane region" description="Helical" evidence="1">
    <location>
        <begin position="14"/>
        <end position="39"/>
    </location>
</feature>
<evidence type="ECO:0000256" key="1">
    <source>
        <dbReference type="SAM" id="Phobius"/>
    </source>
</evidence>